<proteinExistence type="predicted"/>
<sequence length="194" mass="22245">MVNLANTATILRIPILFLIIGLLYSLRPYSATTSLFTFVFGAWTDWLEAHLSKRRKVRSPLRQYLDAVIDKIFMISTFVTMLFLKIVPQWTVFLIIMIVLREFLITAFRSVAAAKKIAISPESAGTFKTAIQMTSTITLLAWFSAISDFPQYFDNSHLDYFRKTGVFLFCIFSFLTAFSGVKYILNYRSVLSDL</sequence>
<dbReference type="Pfam" id="PF01066">
    <property type="entry name" value="CDP-OH_P_transf"/>
    <property type="match status" value="1"/>
</dbReference>
<dbReference type="EMBL" id="DS113236">
    <property type="protein sequence ID" value="EAY16963.1"/>
    <property type="molecule type" value="Genomic_DNA"/>
</dbReference>
<evidence type="ECO:0000256" key="8">
    <source>
        <dbReference type="ARBA" id="ARBA00023264"/>
    </source>
</evidence>
<dbReference type="GO" id="GO:0005739">
    <property type="term" value="C:mitochondrion"/>
    <property type="evidence" value="ECO:0000318"/>
    <property type="project" value="GO_Central"/>
</dbReference>
<dbReference type="GO" id="GO:0016020">
    <property type="term" value="C:membrane"/>
    <property type="evidence" value="ECO:0007669"/>
    <property type="project" value="UniProtKB-SubCell"/>
</dbReference>
<evidence type="ECO:0000313" key="10">
    <source>
        <dbReference type="EMBL" id="EAY16963.1"/>
    </source>
</evidence>
<keyword evidence="8" id="KW-1208">Phospholipid metabolism</keyword>
<dbReference type="OMA" id="QMFAICA"/>
<evidence type="ECO:0000313" key="11">
    <source>
        <dbReference type="Proteomes" id="UP000001542"/>
    </source>
</evidence>
<dbReference type="PANTHER" id="PTHR14269:SF11">
    <property type="entry name" value="CDP-DIACYLGLYCEROL--GLYCEROL-3-PHOSPHATE 3-PHOSPHATIDYLTRANSFERASE"/>
    <property type="match status" value="1"/>
</dbReference>
<evidence type="ECO:0000256" key="5">
    <source>
        <dbReference type="ARBA" id="ARBA00023098"/>
    </source>
</evidence>
<dbReference type="FunFam" id="1.20.120.1760:FF:000035">
    <property type="entry name" value="CDP-diacylglycerol--glycerol-3-phosphate 3-phosphatidyltransferase"/>
    <property type="match status" value="1"/>
</dbReference>
<dbReference type="SMR" id="A2DRK0"/>
<name>A2DRK0_TRIV3</name>
<dbReference type="InterPro" id="IPR043130">
    <property type="entry name" value="CDP-OH_PTrfase_TM_dom"/>
</dbReference>
<dbReference type="InterPro" id="IPR004570">
    <property type="entry name" value="Phosphatidylglycerol_P_synth"/>
</dbReference>
<keyword evidence="7" id="KW-0594">Phospholipid biosynthesis</keyword>
<dbReference type="InterPro" id="IPR000462">
    <property type="entry name" value="CDP-OH_P_trans"/>
</dbReference>
<dbReference type="GO" id="GO:0008444">
    <property type="term" value="F:CDP-diacylglycerol-glycerol-3-phosphate 3-phosphatidyltransferase activity"/>
    <property type="evidence" value="ECO:0007669"/>
    <property type="project" value="InterPro"/>
</dbReference>
<keyword evidence="4 9" id="KW-1133">Transmembrane helix</keyword>
<evidence type="ECO:0000256" key="2">
    <source>
        <dbReference type="ARBA" id="ARBA00022516"/>
    </source>
</evidence>
<dbReference type="AlphaFoldDB" id="A2DRK0"/>
<dbReference type="GO" id="GO:0046474">
    <property type="term" value="P:glycerophospholipid biosynthetic process"/>
    <property type="evidence" value="ECO:0000318"/>
    <property type="project" value="GO_Central"/>
</dbReference>
<evidence type="ECO:0000256" key="3">
    <source>
        <dbReference type="ARBA" id="ARBA00022692"/>
    </source>
</evidence>
<feature type="transmembrane region" description="Helical" evidence="9">
    <location>
        <begin position="15"/>
        <end position="43"/>
    </location>
</feature>
<reference evidence="10" key="1">
    <citation type="submission" date="2006-10" db="EMBL/GenBank/DDBJ databases">
        <authorList>
            <person name="Amadeo P."/>
            <person name="Zhao Q."/>
            <person name="Wortman J."/>
            <person name="Fraser-Liggett C."/>
            <person name="Carlton J."/>
        </authorList>
    </citation>
    <scope>NUCLEOTIDE SEQUENCE</scope>
    <source>
        <strain evidence="10">G3</strain>
    </source>
</reference>
<keyword evidence="5" id="KW-0443">Lipid metabolism</keyword>
<dbReference type="InterPro" id="IPR050324">
    <property type="entry name" value="CDP-alcohol_PTase-I"/>
</dbReference>
<keyword evidence="2" id="KW-0444">Lipid biosynthesis</keyword>
<evidence type="ECO:0000256" key="6">
    <source>
        <dbReference type="ARBA" id="ARBA00023136"/>
    </source>
</evidence>
<organism evidence="10 11">
    <name type="scientific">Trichomonas vaginalis (strain ATCC PRA-98 / G3)</name>
    <dbReference type="NCBI Taxonomy" id="412133"/>
    <lineage>
        <taxon>Eukaryota</taxon>
        <taxon>Metamonada</taxon>
        <taxon>Parabasalia</taxon>
        <taxon>Trichomonadida</taxon>
        <taxon>Trichomonadidae</taxon>
        <taxon>Trichomonas</taxon>
    </lineage>
</organism>
<evidence type="ECO:0000256" key="1">
    <source>
        <dbReference type="ARBA" id="ARBA00004141"/>
    </source>
</evidence>
<evidence type="ECO:0000256" key="9">
    <source>
        <dbReference type="SAM" id="Phobius"/>
    </source>
</evidence>
<keyword evidence="6 9" id="KW-0472">Membrane</keyword>
<dbReference type="STRING" id="5722.A2DRK0"/>
<dbReference type="RefSeq" id="XP_001329186.1">
    <property type="nucleotide sequence ID" value="XM_001329151.1"/>
</dbReference>
<protein>
    <submittedName>
        <fullName evidence="10">CDP-alcohol phosphatidyltransferase family protein</fullName>
    </submittedName>
</protein>
<dbReference type="Gene3D" id="1.20.120.1760">
    <property type="match status" value="1"/>
</dbReference>
<comment type="subcellular location">
    <subcellularLocation>
        <location evidence="1">Membrane</location>
        <topology evidence="1">Multi-pass membrane protein</topology>
    </subcellularLocation>
</comment>
<dbReference type="Proteomes" id="UP000001542">
    <property type="component" value="Unassembled WGS sequence"/>
</dbReference>
<keyword evidence="3 9" id="KW-0812">Transmembrane</keyword>
<dbReference type="KEGG" id="tva:4774976"/>
<gene>
    <name evidence="10" type="ORF">TVAG_280790</name>
</gene>
<dbReference type="InParanoid" id="A2DRK0"/>
<dbReference type="OrthoDB" id="10020554at2759"/>
<reference evidence="10" key="2">
    <citation type="journal article" date="2007" name="Science">
        <title>Draft genome sequence of the sexually transmitted pathogen Trichomonas vaginalis.</title>
        <authorList>
            <person name="Carlton J.M."/>
            <person name="Hirt R.P."/>
            <person name="Silva J.C."/>
            <person name="Delcher A.L."/>
            <person name="Schatz M."/>
            <person name="Zhao Q."/>
            <person name="Wortman J.R."/>
            <person name="Bidwell S.L."/>
            <person name="Alsmark U.C.M."/>
            <person name="Besteiro S."/>
            <person name="Sicheritz-Ponten T."/>
            <person name="Noel C.J."/>
            <person name="Dacks J.B."/>
            <person name="Foster P.G."/>
            <person name="Simillion C."/>
            <person name="Van de Peer Y."/>
            <person name="Miranda-Saavedra D."/>
            <person name="Barton G.J."/>
            <person name="Westrop G.D."/>
            <person name="Mueller S."/>
            <person name="Dessi D."/>
            <person name="Fiori P.L."/>
            <person name="Ren Q."/>
            <person name="Paulsen I."/>
            <person name="Zhang H."/>
            <person name="Bastida-Corcuera F.D."/>
            <person name="Simoes-Barbosa A."/>
            <person name="Brown M.T."/>
            <person name="Hayes R.D."/>
            <person name="Mukherjee M."/>
            <person name="Okumura C.Y."/>
            <person name="Schneider R."/>
            <person name="Smith A.J."/>
            <person name="Vanacova S."/>
            <person name="Villalvazo M."/>
            <person name="Haas B.J."/>
            <person name="Pertea M."/>
            <person name="Feldblyum T.V."/>
            <person name="Utterback T.R."/>
            <person name="Shu C.L."/>
            <person name="Osoegawa K."/>
            <person name="de Jong P.J."/>
            <person name="Hrdy I."/>
            <person name="Horvathova L."/>
            <person name="Zubacova Z."/>
            <person name="Dolezal P."/>
            <person name="Malik S.B."/>
            <person name="Logsdon J.M. Jr."/>
            <person name="Henze K."/>
            <person name="Gupta A."/>
            <person name="Wang C.C."/>
            <person name="Dunne R.L."/>
            <person name="Upcroft J.A."/>
            <person name="Upcroft P."/>
            <person name="White O."/>
            <person name="Salzberg S.L."/>
            <person name="Tang P."/>
            <person name="Chiu C.-H."/>
            <person name="Lee Y.-S."/>
            <person name="Embley T.M."/>
            <person name="Coombs G.H."/>
            <person name="Mottram J.C."/>
            <person name="Tachezy J."/>
            <person name="Fraser-Liggett C.M."/>
            <person name="Johnson P.J."/>
        </authorList>
    </citation>
    <scope>NUCLEOTIDE SEQUENCE [LARGE SCALE GENOMIC DNA]</scope>
    <source>
        <strain evidence="10">G3</strain>
    </source>
</reference>
<dbReference type="PANTHER" id="PTHR14269">
    <property type="entry name" value="CDP-DIACYLGLYCEROL--GLYCEROL-3-PHOSPHATE 3-PHOSPHATIDYLTRANSFERASE-RELATED"/>
    <property type="match status" value="1"/>
</dbReference>
<accession>A2DRK0</accession>
<evidence type="ECO:0000256" key="7">
    <source>
        <dbReference type="ARBA" id="ARBA00023209"/>
    </source>
</evidence>
<dbReference type="VEuPathDB" id="TrichDB:TVAG_280790"/>
<evidence type="ECO:0000256" key="4">
    <source>
        <dbReference type="ARBA" id="ARBA00022989"/>
    </source>
</evidence>
<dbReference type="PIRSF" id="PIRSF000847">
    <property type="entry name" value="Phos_ph_gly_syn"/>
    <property type="match status" value="1"/>
</dbReference>
<keyword evidence="11" id="KW-1185">Reference proteome</keyword>
<dbReference type="VEuPathDB" id="TrichDB:TVAGG3_0697060"/>
<feature type="transmembrane region" description="Helical" evidence="9">
    <location>
        <begin position="166"/>
        <end position="185"/>
    </location>
</feature>